<gene>
    <name evidence="8" type="primary">6042121</name>
    <name evidence="7" type="ORF">CpipJ_CPIJ009345</name>
</gene>
<dbReference type="AlphaFoldDB" id="B0WRD6"/>
<dbReference type="InterPro" id="IPR019775">
    <property type="entry name" value="WD40_repeat_CS"/>
</dbReference>
<dbReference type="InterPro" id="IPR036322">
    <property type="entry name" value="WD40_repeat_dom_sf"/>
</dbReference>
<evidence type="ECO:0000256" key="3">
    <source>
        <dbReference type="ARBA" id="ARBA00022737"/>
    </source>
</evidence>
<evidence type="ECO:0000259" key="6">
    <source>
        <dbReference type="Pfam" id="PF08625"/>
    </source>
</evidence>
<dbReference type="VEuPathDB" id="VectorBase:CPIJ009345"/>
<evidence type="ECO:0000256" key="5">
    <source>
        <dbReference type="PROSITE-ProRule" id="PRU00221"/>
    </source>
</evidence>
<keyword evidence="2 5" id="KW-0853">WD repeat</keyword>
<accession>B0WRD6</accession>
<dbReference type="SMART" id="SM00320">
    <property type="entry name" value="WD40"/>
    <property type="match status" value="13"/>
</dbReference>
<dbReference type="Proteomes" id="UP000002320">
    <property type="component" value="Unassembled WGS sequence"/>
</dbReference>
<feature type="repeat" description="WD" evidence="5">
    <location>
        <begin position="115"/>
        <end position="147"/>
    </location>
</feature>
<dbReference type="EMBL" id="DS232054">
    <property type="protein sequence ID" value="EDS33326.1"/>
    <property type="molecule type" value="Genomic_DNA"/>
</dbReference>
<dbReference type="GO" id="GO:0000472">
    <property type="term" value="P:endonucleolytic cleavage to generate mature 5'-end of SSU-rRNA from (SSU-rRNA, 5.8S rRNA, LSU-rRNA)"/>
    <property type="evidence" value="ECO:0007669"/>
    <property type="project" value="TreeGrafter"/>
</dbReference>
<feature type="repeat" description="WD" evidence="5">
    <location>
        <begin position="615"/>
        <end position="647"/>
    </location>
</feature>
<dbReference type="InterPro" id="IPR015943">
    <property type="entry name" value="WD40/YVTN_repeat-like_dom_sf"/>
</dbReference>
<dbReference type="eggNOG" id="KOG0319">
    <property type="taxonomic scope" value="Eukaryota"/>
</dbReference>
<dbReference type="GO" id="GO:0000480">
    <property type="term" value="P:endonucleolytic cleavage in 5'-ETS of tricistronic rRNA transcript (SSU-rRNA, 5.8S rRNA, LSU-rRNA)"/>
    <property type="evidence" value="ECO:0007669"/>
    <property type="project" value="TreeGrafter"/>
</dbReference>
<feature type="repeat" description="WD" evidence="5">
    <location>
        <begin position="201"/>
        <end position="242"/>
    </location>
</feature>
<dbReference type="SUPFAM" id="SSF50978">
    <property type="entry name" value="WD40 repeat-like"/>
    <property type="match status" value="2"/>
</dbReference>
<reference evidence="7" key="1">
    <citation type="submission" date="2007-03" db="EMBL/GenBank/DDBJ databases">
        <title>Annotation of Culex pipiens quinquefasciatus.</title>
        <authorList>
            <consortium name="The Broad Institute Genome Sequencing Platform"/>
            <person name="Atkinson P.W."/>
            <person name="Hemingway J."/>
            <person name="Christensen B.M."/>
            <person name="Higgs S."/>
            <person name="Kodira C."/>
            <person name="Hannick L."/>
            <person name="Megy K."/>
            <person name="O'Leary S."/>
            <person name="Pearson M."/>
            <person name="Haas B.J."/>
            <person name="Mauceli E."/>
            <person name="Wortman J.R."/>
            <person name="Lee N.H."/>
            <person name="Guigo R."/>
            <person name="Stanke M."/>
            <person name="Alvarado L."/>
            <person name="Amedeo P."/>
            <person name="Antoine C.H."/>
            <person name="Arensburger P."/>
            <person name="Bidwell S.L."/>
            <person name="Crawford M."/>
            <person name="Camaro F."/>
            <person name="Devon K."/>
            <person name="Engels R."/>
            <person name="Hammond M."/>
            <person name="Howarth C."/>
            <person name="Koehrsen M."/>
            <person name="Lawson D."/>
            <person name="Montgomery P."/>
            <person name="Nene V."/>
            <person name="Nusbaum C."/>
            <person name="Puiu D."/>
            <person name="Romero-Severson J."/>
            <person name="Severson D.W."/>
            <person name="Shumway M."/>
            <person name="Sisk P."/>
            <person name="Stolte C."/>
            <person name="Zeng Q."/>
            <person name="Eisenstadt E."/>
            <person name="Fraser-Liggett C."/>
            <person name="Strausberg R."/>
            <person name="Galagan J."/>
            <person name="Birren B."/>
            <person name="Collins F.H."/>
        </authorList>
    </citation>
    <scope>NUCLEOTIDE SEQUENCE [LARGE SCALE GENOMIC DNA]</scope>
    <source>
        <strain evidence="7">JHB</strain>
    </source>
</reference>
<dbReference type="Pfam" id="PF08625">
    <property type="entry name" value="Utp13"/>
    <property type="match status" value="1"/>
</dbReference>
<evidence type="ECO:0000256" key="4">
    <source>
        <dbReference type="ARBA" id="ARBA00023242"/>
    </source>
</evidence>
<name>B0WRD6_CULQU</name>
<dbReference type="FunFam" id="2.130.10.10:FF:001886">
    <property type="entry name" value="Transducin beta protein 3"/>
    <property type="match status" value="1"/>
</dbReference>
<dbReference type="EnsemblMetazoa" id="CPIJ009345-RA">
    <property type="protein sequence ID" value="CPIJ009345-PA"/>
    <property type="gene ID" value="CPIJ009345"/>
</dbReference>
<evidence type="ECO:0000313" key="7">
    <source>
        <dbReference type="EMBL" id="EDS33326.1"/>
    </source>
</evidence>
<dbReference type="OMA" id="PYVQRHF"/>
<organism>
    <name type="scientific">Culex quinquefasciatus</name>
    <name type="common">Southern house mosquito</name>
    <name type="synonym">Culex pungens</name>
    <dbReference type="NCBI Taxonomy" id="7176"/>
    <lineage>
        <taxon>Eukaryota</taxon>
        <taxon>Metazoa</taxon>
        <taxon>Ecdysozoa</taxon>
        <taxon>Arthropoda</taxon>
        <taxon>Hexapoda</taxon>
        <taxon>Insecta</taxon>
        <taxon>Pterygota</taxon>
        <taxon>Neoptera</taxon>
        <taxon>Endopterygota</taxon>
        <taxon>Diptera</taxon>
        <taxon>Nematocera</taxon>
        <taxon>Culicoidea</taxon>
        <taxon>Culicidae</taxon>
        <taxon>Culicinae</taxon>
        <taxon>Culicini</taxon>
        <taxon>Culex</taxon>
        <taxon>Culex</taxon>
    </lineage>
</organism>
<dbReference type="PROSITE" id="PS00678">
    <property type="entry name" value="WD_REPEATS_1"/>
    <property type="match status" value="1"/>
</dbReference>
<dbReference type="Gene3D" id="2.130.10.10">
    <property type="entry name" value="YVTN repeat-like/Quinoprotein amine dehydrogenase"/>
    <property type="match status" value="5"/>
</dbReference>
<dbReference type="GO" id="GO:0034511">
    <property type="term" value="F:U3 snoRNA binding"/>
    <property type="evidence" value="ECO:0007669"/>
    <property type="project" value="TreeGrafter"/>
</dbReference>
<evidence type="ECO:0000313" key="9">
    <source>
        <dbReference type="Proteomes" id="UP000002320"/>
    </source>
</evidence>
<dbReference type="KEGG" id="cqu:CpipJ_CPIJ009345"/>
<dbReference type="GO" id="GO:0030686">
    <property type="term" value="C:90S preribosome"/>
    <property type="evidence" value="ECO:0007669"/>
    <property type="project" value="TreeGrafter"/>
</dbReference>
<dbReference type="PRINTS" id="PR00320">
    <property type="entry name" value="GPROTEINBRPT"/>
</dbReference>
<feature type="domain" description="U3 small nucleolar RNA-associated protein 13 C-terminal" evidence="6">
    <location>
        <begin position="668"/>
        <end position="799"/>
    </location>
</feature>
<evidence type="ECO:0000256" key="1">
    <source>
        <dbReference type="ARBA" id="ARBA00004604"/>
    </source>
</evidence>
<dbReference type="PANTHER" id="PTHR19854">
    <property type="entry name" value="TRANSDUCIN BETA-LIKE 3"/>
    <property type="match status" value="1"/>
</dbReference>
<evidence type="ECO:0000256" key="2">
    <source>
        <dbReference type="ARBA" id="ARBA00022574"/>
    </source>
</evidence>
<dbReference type="InParanoid" id="B0WRD6"/>
<keyword evidence="4" id="KW-0539">Nucleus</keyword>
<feature type="repeat" description="WD" evidence="5">
    <location>
        <begin position="389"/>
        <end position="428"/>
    </location>
</feature>
<dbReference type="InterPro" id="IPR020472">
    <property type="entry name" value="WD40_PAC1"/>
</dbReference>
<dbReference type="CDD" id="cd00200">
    <property type="entry name" value="WD40"/>
    <property type="match status" value="2"/>
</dbReference>
<dbReference type="Pfam" id="PF00400">
    <property type="entry name" value="WD40"/>
    <property type="match status" value="8"/>
</dbReference>
<dbReference type="HOGENOM" id="CLU_009276_0_0_1"/>
<feature type="repeat" description="WD" evidence="5">
    <location>
        <begin position="489"/>
        <end position="530"/>
    </location>
</feature>
<keyword evidence="3" id="KW-0677">Repeat</keyword>
<dbReference type="PANTHER" id="PTHR19854:SF15">
    <property type="entry name" value="TRANSDUCIN BETA-LIKE PROTEIN 3"/>
    <property type="match status" value="1"/>
</dbReference>
<dbReference type="OrthoDB" id="5414888at2759"/>
<dbReference type="InterPro" id="IPR013934">
    <property type="entry name" value="Utp13_C"/>
</dbReference>
<dbReference type="InterPro" id="IPR001680">
    <property type="entry name" value="WD40_rpt"/>
</dbReference>
<reference evidence="8" key="2">
    <citation type="submission" date="2021-02" db="UniProtKB">
        <authorList>
            <consortium name="EnsemblMetazoa"/>
        </authorList>
    </citation>
    <scope>IDENTIFICATION</scope>
    <source>
        <strain evidence="8">JHB</strain>
    </source>
</reference>
<keyword evidence="9" id="KW-1185">Reference proteome</keyword>
<dbReference type="PROSITE" id="PS50294">
    <property type="entry name" value="WD_REPEATS_REGION"/>
    <property type="match status" value="6"/>
</dbReference>
<proteinExistence type="predicted"/>
<dbReference type="FunCoup" id="B0WRD6">
    <property type="interactions" value="2041"/>
</dbReference>
<dbReference type="PROSITE" id="PS50082">
    <property type="entry name" value="WD_REPEATS_2"/>
    <property type="match status" value="8"/>
</dbReference>
<dbReference type="VEuPathDB" id="VectorBase:CQUJHB015123"/>
<dbReference type="GO" id="GO:0032040">
    <property type="term" value="C:small-subunit processome"/>
    <property type="evidence" value="ECO:0007669"/>
    <property type="project" value="InterPro"/>
</dbReference>
<feature type="repeat" description="WD" evidence="5">
    <location>
        <begin position="157"/>
        <end position="200"/>
    </location>
</feature>
<evidence type="ECO:0000313" key="8">
    <source>
        <dbReference type="EnsemblMetazoa" id="CPIJ009345-PA"/>
    </source>
</evidence>
<comment type="subcellular location">
    <subcellularLocation>
        <location evidence="1">Nucleus</location>
        <location evidence="1">Nucleolus</location>
    </subcellularLocation>
</comment>
<dbReference type="STRING" id="7176.B0WRD6"/>
<feature type="repeat" description="WD" evidence="5">
    <location>
        <begin position="573"/>
        <end position="614"/>
    </location>
</feature>
<protein>
    <submittedName>
        <fullName evidence="7 8">Katanin p80 WD40-containing subunit B1</fullName>
    </submittedName>
</protein>
<sequence length="810" mass="90363">MSAKIKLKEVYEVQNQYKAFYTGGTVQWSPNGQELLCQNSGAINLISVSDESSEPVIFGANPSTTSAGDDDDGIAEDSVYTFALANSGEHVVSAHRSGLLRMWDVASRQVVKMWRGLHQGPTTRLAFSAGDQLVASGGTDTTVRIWDPMQQVCVGTLRGCVGVVSLLVFHPDEERKIILAAGDDAKIYAWNYETRELVKTFAGHFSKVTAVSFSNDRKFLVSAGRDKILVLWDYETQQSVKTIPVYESLESVIVLPDGIRVNGQKLKKGKIYAACAGEEGLIKVWEMTETAIVFKQSNSLVTKSAEEGGLAITEMLLNRQTSQLAVVSADHNIIIHDLETFECFKQLSGFSDEILDLILFGKKDRFLGMATNSNDFKVYDTTTMNCQLVKGHTDIVLSLSANDKFMLSSSKDNSIRLWQYNATKFEINCVAIGLKHTNAVGSVSLSKISGKFCASVSQDRCLKVWKIPKEFNQTSDEKELTRLNCTLTELAHEKDINCVSISPNDRLLATGSQDKTAKLWDVSNLSLVGVFRGHKRGIWAVRFSPIDQILLTNAADCSIKLWSLTDMTCLKSLEGHESSVLRVEFLSNGMQLISAGADGLLKLWSIKSSECIQTLDKHESRIWALCVTEDETVFYSGGSDSQLIKWKDVTDEKRDREMTERKDMLLQEQELNNLVNDKKLLKALRLSLNLNRPLMTLKIINAVIKAQEQGLPETVQKLSNDHKETLLKHAIEWNTNSRNCRPAQLVLNILLQEILAGAFQVSELNKHLTAALPYTERHFARMTEYAKDLKFIEYTLQCMQPHAARATNKS</sequence>
<feature type="repeat" description="WD" evidence="5">
    <location>
        <begin position="531"/>
        <end position="572"/>
    </location>
</feature>